<dbReference type="PANTHER" id="PTHR45663">
    <property type="entry name" value="GEO12009P1"/>
    <property type="match status" value="1"/>
</dbReference>
<keyword evidence="3" id="KW-1015">Disulfide bond</keyword>
<dbReference type="PROSITE" id="PS00194">
    <property type="entry name" value="THIOREDOXIN_1"/>
    <property type="match status" value="1"/>
</dbReference>
<dbReference type="Gene3D" id="3.40.30.10">
    <property type="entry name" value="Glutaredoxin"/>
    <property type="match status" value="1"/>
</dbReference>
<dbReference type="InterPro" id="IPR017937">
    <property type="entry name" value="Thioredoxin_CS"/>
</dbReference>
<organism evidence="6 7">
    <name type="scientific">Paracoccus suum</name>
    <dbReference type="NCBI Taxonomy" id="2259340"/>
    <lineage>
        <taxon>Bacteria</taxon>
        <taxon>Pseudomonadati</taxon>
        <taxon>Pseudomonadota</taxon>
        <taxon>Alphaproteobacteria</taxon>
        <taxon>Rhodobacterales</taxon>
        <taxon>Paracoccaceae</taxon>
        <taxon>Paracoccus</taxon>
    </lineage>
</organism>
<accession>A0A344PHI2</accession>
<evidence type="ECO:0000313" key="6">
    <source>
        <dbReference type="EMBL" id="AXC48837.1"/>
    </source>
</evidence>
<dbReference type="Pfam" id="PF21352">
    <property type="entry name" value="Zn_ribbon_Thio2"/>
    <property type="match status" value="1"/>
</dbReference>
<evidence type="ECO:0000256" key="1">
    <source>
        <dbReference type="ARBA" id="ARBA00022448"/>
    </source>
</evidence>
<dbReference type="KEGG" id="pars:DRW48_03250"/>
<gene>
    <name evidence="6" type="ORF">DRW48_03250</name>
</gene>
<protein>
    <submittedName>
        <fullName evidence="6">Thiol reductase thioredoxin</fullName>
    </submittedName>
</protein>
<name>A0A344PHI2_9RHOB</name>
<dbReference type="CDD" id="cd02947">
    <property type="entry name" value="TRX_family"/>
    <property type="match status" value="1"/>
</dbReference>
<dbReference type="Proteomes" id="UP000252023">
    <property type="component" value="Chromosome"/>
</dbReference>
<dbReference type="GO" id="GO:0015035">
    <property type="term" value="F:protein-disulfide reductase activity"/>
    <property type="evidence" value="ECO:0007669"/>
    <property type="project" value="TreeGrafter"/>
</dbReference>
<keyword evidence="4" id="KW-0676">Redox-active center</keyword>
<dbReference type="EMBL" id="CP030918">
    <property type="protein sequence ID" value="AXC48837.1"/>
    <property type="molecule type" value="Genomic_DNA"/>
</dbReference>
<evidence type="ECO:0000256" key="2">
    <source>
        <dbReference type="ARBA" id="ARBA00022982"/>
    </source>
</evidence>
<dbReference type="PRINTS" id="PR00421">
    <property type="entry name" value="THIOREDOXIN"/>
</dbReference>
<dbReference type="InterPro" id="IPR013766">
    <property type="entry name" value="Thioredoxin_domain"/>
</dbReference>
<evidence type="ECO:0000259" key="5">
    <source>
        <dbReference type="PROSITE" id="PS51352"/>
    </source>
</evidence>
<dbReference type="AlphaFoldDB" id="A0A344PHI2"/>
<dbReference type="Pfam" id="PF00085">
    <property type="entry name" value="Thioredoxin"/>
    <property type="match status" value="1"/>
</dbReference>
<sequence>MPSTPDPATLTCLVCGQRNRVPLARLGQAKCGTCGARLAEGKVAELDLAIHDKAAGADDVPLLVDYWAPWCGPCRAMAPNLAAAATQFTGQVRFAKIDTQSFPQVSQRLRIQGIPLLILWHRGREIARLPGLRPASEIATFLRLNTA</sequence>
<evidence type="ECO:0000256" key="3">
    <source>
        <dbReference type="ARBA" id="ARBA00023157"/>
    </source>
</evidence>
<keyword evidence="7" id="KW-1185">Reference proteome</keyword>
<reference evidence="7" key="1">
    <citation type="submission" date="2018-07" db="EMBL/GenBank/DDBJ databases">
        <title>Genome sequencing of Paracoccus sp. SC2-6.</title>
        <authorList>
            <person name="Heo J."/>
            <person name="Kim S.-J."/>
            <person name="Kwon S.-W."/>
        </authorList>
    </citation>
    <scope>NUCLEOTIDE SEQUENCE [LARGE SCALE GENOMIC DNA]</scope>
    <source>
        <strain evidence="7">SC2-6</strain>
    </source>
</reference>
<dbReference type="SUPFAM" id="SSF52833">
    <property type="entry name" value="Thioredoxin-like"/>
    <property type="match status" value="1"/>
</dbReference>
<proteinExistence type="predicted"/>
<dbReference type="OrthoDB" id="9790390at2"/>
<dbReference type="Gene3D" id="2.30.30.380">
    <property type="entry name" value="Zn-finger domain of Sec23/24"/>
    <property type="match status" value="1"/>
</dbReference>
<evidence type="ECO:0000313" key="7">
    <source>
        <dbReference type="Proteomes" id="UP000252023"/>
    </source>
</evidence>
<dbReference type="InterPro" id="IPR036249">
    <property type="entry name" value="Thioredoxin-like_sf"/>
</dbReference>
<dbReference type="InterPro" id="IPR049299">
    <property type="entry name" value="Thio2_N"/>
</dbReference>
<feature type="domain" description="Thioredoxin" evidence="5">
    <location>
        <begin position="24"/>
        <end position="147"/>
    </location>
</feature>
<evidence type="ECO:0000256" key="4">
    <source>
        <dbReference type="ARBA" id="ARBA00023284"/>
    </source>
</evidence>
<dbReference type="GO" id="GO:0005829">
    <property type="term" value="C:cytosol"/>
    <property type="evidence" value="ECO:0007669"/>
    <property type="project" value="TreeGrafter"/>
</dbReference>
<dbReference type="GO" id="GO:0045454">
    <property type="term" value="P:cell redox homeostasis"/>
    <property type="evidence" value="ECO:0007669"/>
    <property type="project" value="TreeGrafter"/>
</dbReference>
<dbReference type="PANTHER" id="PTHR45663:SF11">
    <property type="entry name" value="GEO12009P1"/>
    <property type="match status" value="1"/>
</dbReference>
<keyword evidence="2" id="KW-0249">Electron transport</keyword>
<dbReference type="PROSITE" id="PS51352">
    <property type="entry name" value="THIOREDOXIN_2"/>
    <property type="match status" value="1"/>
</dbReference>
<keyword evidence="1" id="KW-0813">Transport</keyword>
<dbReference type="RefSeq" id="WP_114075156.1">
    <property type="nucleotide sequence ID" value="NZ_CP030918.1"/>
</dbReference>